<dbReference type="EMBL" id="GBXM01018266">
    <property type="protein sequence ID" value="JAH90311.1"/>
    <property type="molecule type" value="Transcribed_RNA"/>
</dbReference>
<sequence>MADSQLQCVAGFRESMVVISLGSHTTVLNSSKGCEAYLKHAHIF</sequence>
<reference evidence="1" key="1">
    <citation type="submission" date="2014-11" db="EMBL/GenBank/DDBJ databases">
        <authorList>
            <person name="Amaro Gonzalez C."/>
        </authorList>
    </citation>
    <scope>NUCLEOTIDE SEQUENCE</scope>
</reference>
<evidence type="ECO:0000313" key="1">
    <source>
        <dbReference type="EMBL" id="JAH90311.1"/>
    </source>
</evidence>
<proteinExistence type="predicted"/>
<name>A0A0E9WJ64_ANGAN</name>
<dbReference type="AlphaFoldDB" id="A0A0E9WJ64"/>
<reference evidence="1" key="2">
    <citation type="journal article" date="2015" name="Fish Shellfish Immunol.">
        <title>Early steps in the European eel (Anguilla anguilla)-Vibrio vulnificus interaction in the gills: Role of the RtxA13 toxin.</title>
        <authorList>
            <person name="Callol A."/>
            <person name="Pajuelo D."/>
            <person name="Ebbesson L."/>
            <person name="Teles M."/>
            <person name="MacKenzie S."/>
            <person name="Amaro C."/>
        </authorList>
    </citation>
    <scope>NUCLEOTIDE SEQUENCE</scope>
</reference>
<accession>A0A0E9WJ64</accession>
<organism evidence="1">
    <name type="scientific">Anguilla anguilla</name>
    <name type="common">European freshwater eel</name>
    <name type="synonym">Muraena anguilla</name>
    <dbReference type="NCBI Taxonomy" id="7936"/>
    <lineage>
        <taxon>Eukaryota</taxon>
        <taxon>Metazoa</taxon>
        <taxon>Chordata</taxon>
        <taxon>Craniata</taxon>
        <taxon>Vertebrata</taxon>
        <taxon>Euteleostomi</taxon>
        <taxon>Actinopterygii</taxon>
        <taxon>Neopterygii</taxon>
        <taxon>Teleostei</taxon>
        <taxon>Anguilliformes</taxon>
        <taxon>Anguillidae</taxon>
        <taxon>Anguilla</taxon>
    </lineage>
</organism>
<protein>
    <submittedName>
        <fullName evidence="1">Uncharacterized protein</fullName>
    </submittedName>
</protein>